<evidence type="ECO:0000313" key="2">
    <source>
        <dbReference type="EMBL" id="MEB5477264.1"/>
    </source>
</evidence>
<feature type="domain" description="Terminase large subunit ribonuclease H-like" evidence="1">
    <location>
        <begin position="348"/>
        <end position="464"/>
    </location>
</feature>
<dbReference type="InterPro" id="IPR027417">
    <property type="entry name" value="P-loop_NTPase"/>
</dbReference>
<sequence>MTKVSFVVFFMVYAEYLNWEVPDFHLDVCEFLEDYGSLGLLMMPRGHGKSTFLDIYNAWRLSDNPDHLLLHQGATDPDAYKVSRGTEQVLERHPLCQIFKIKKERGETQKWWVTGSTDVRHGSIHARGILSNVTGARANEIQNDDVEVPSNIGTPEAREKLRYRLSEQTHILIPGGQKLFVGTPHTHDSLYTHIQKLGAKTLILKMFQNEARFEKCAEATAYFQPVNIFSGIGVHAKYLKPDEDYKYVKQGKAYKIIFLQEHGLIDVYGEALWPQRFTPSIMEERRKECRTLNEWDSQYQLHAKPVGEVRLDPDKIVAYNCEPVIKTANRQMMMMLGDRRIVSASCRVDPSSGKTKSDISAVALILQDDVGVKYWHTSQALKGSISEHDDKGKIIGGQVWQLCDLIEKYKLTRVTVETNGIGGFFPTVLKNCLKVRKLRCGVTEVHSTGQKNKRILGAFEGPLNSGVLWAHISVLEDENGDDSVEAKQMRMFNAAITDQEDDYIDALAGAVDDEPVRIGKTHNPIDYGKQQTWRENSGVYEATLEFDH</sequence>
<name>A0ABU6DTT5_9GAMM</name>
<dbReference type="Gene3D" id="3.40.50.300">
    <property type="entry name" value="P-loop containing nucleotide triphosphate hydrolases"/>
    <property type="match status" value="1"/>
</dbReference>
<reference evidence="2 3" key="1">
    <citation type="submission" date="2019-08" db="EMBL/GenBank/DDBJ databases">
        <title>Five species of Acinetobacter isolated from floral nectar and animal pollinators.</title>
        <authorList>
            <person name="Hendry T.A."/>
        </authorList>
    </citation>
    <scope>NUCLEOTIDE SEQUENCE [LARGE SCALE GENOMIC DNA]</scope>
    <source>
        <strain evidence="2 3">MD18.27</strain>
    </source>
</reference>
<organism evidence="2 3">
    <name type="scientific">Acinetobacter pollinis</name>
    <dbReference type="NCBI Taxonomy" id="2605270"/>
    <lineage>
        <taxon>Bacteria</taxon>
        <taxon>Pseudomonadati</taxon>
        <taxon>Pseudomonadota</taxon>
        <taxon>Gammaproteobacteria</taxon>
        <taxon>Moraxellales</taxon>
        <taxon>Moraxellaceae</taxon>
        <taxon>Acinetobacter</taxon>
    </lineage>
</organism>
<dbReference type="NCBIfam" id="NF033889">
    <property type="entry name" value="termin_lrg_T7"/>
    <property type="match status" value="1"/>
</dbReference>
<comment type="caution">
    <text evidence="2">The sequence shown here is derived from an EMBL/GenBank/DDBJ whole genome shotgun (WGS) entry which is preliminary data.</text>
</comment>
<protein>
    <submittedName>
        <fullName evidence="2">Phage terminase large subunit</fullName>
    </submittedName>
</protein>
<dbReference type="RefSeq" id="WP_325775640.1">
    <property type="nucleotide sequence ID" value="NZ_VTDN01000007.1"/>
</dbReference>
<keyword evidence="3" id="KW-1185">Reference proteome</keyword>
<gene>
    <name evidence="2" type="primary">terL</name>
    <name evidence="2" type="ORF">I2F25_09445</name>
</gene>
<dbReference type="InterPro" id="IPR054762">
    <property type="entry name" value="Gp19_RNaseH-like"/>
</dbReference>
<evidence type="ECO:0000313" key="3">
    <source>
        <dbReference type="Proteomes" id="UP001339883"/>
    </source>
</evidence>
<accession>A0ABU6DTT5</accession>
<evidence type="ECO:0000259" key="1">
    <source>
        <dbReference type="Pfam" id="PF22530"/>
    </source>
</evidence>
<proteinExistence type="predicted"/>
<dbReference type="EMBL" id="VTDN01000007">
    <property type="protein sequence ID" value="MEB5477264.1"/>
    <property type="molecule type" value="Genomic_DNA"/>
</dbReference>
<dbReference type="Pfam" id="PF22530">
    <property type="entry name" value="Terminase-T7_RNaseH-like"/>
    <property type="match status" value="1"/>
</dbReference>
<dbReference type="Proteomes" id="UP001339883">
    <property type="component" value="Unassembled WGS sequence"/>
</dbReference>
<dbReference type="InterPro" id="IPR047987">
    <property type="entry name" value="Gp19-like_virus"/>
</dbReference>